<dbReference type="Proteomes" id="UP000308092">
    <property type="component" value="Unassembled WGS sequence"/>
</dbReference>
<protein>
    <submittedName>
        <fullName evidence="2">Uncharacterized protein</fullName>
    </submittedName>
</protein>
<feature type="region of interest" description="Disordered" evidence="1">
    <location>
        <begin position="1"/>
        <end position="26"/>
    </location>
</feature>
<dbReference type="EMBL" id="SOSA01001333">
    <property type="protein sequence ID" value="THC87261.1"/>
    <property type="molecule type" value="Genomic_DNA"/>
</dbReference>
<feature type="compositionally biased region" description="Basic and acidic residues" evidence="1">
    <location>
        <begin position="1"/>
        <end position="16"/>
    </location>
</feature>
<evidence type="ECO:0000313" key="3">
    <source>
        <dbReference type="Proteomes" id="UP000308092"/>
    </source>
</evidence>
<dbReference type="AlphaFoldDB" id="A0A4S3J3G1"/>
<sequence>MHNPRDRTRSRLDDRVGNYADAAATC</sequence>
<gene>
    <name evidence="2" type="ORF">EYZ11_013294</name>
</gene>
<proteinExistence type="predicted"/>
<organism evidence="2 3">
    <name type="scientific">Aspergillus tanneri</name>
    <dbReference type="NCBI Taxonomy" id="1220188"/>
    <lineage>
        <taxon>Eukaryota</taxon>
        <taxon>Fungi</taxon>
        <taxon>Dikarya</taxon>
        <taxon>Ascomycota</taxon>
        <taxon>Pezizomycotina</taxon>
        <taxon>Eurotiomycetes</taxon>
        <taxon>Eurotiomycetidae</taxon>
        <taxon>Eurotiales</taxon>
        <taxon>Aspergillaceae</taxon>
        <taxon>Aspergillus</taxon>
        <taxon>Aspergillus subgen. Circumdati</taxon>
    </lineage>
</organism>
<dbReference type="VEuPathDB" id="FungiDB:EYZ11_013294"/>
<evidence type="ECO:0000313" key="2">
    <source>
        <dbReference type="EMBL" id="THC87261.1"/>
    </source>
</evidence>
<reference evidence="2 3" key="1">
    <citation type="submission" date="2019-03" db="EMBL/GenBank/DDBJ databases">
        <title>The genome sequence of a newly discovered highly antifungal drug resistant Aspergillus species, Aspergillus tanneri NIH 1004.</title>
        <authorList>
            <person name="Mounaud S."/>
            <person name="Singh I."/>
            <person name="Joardar V."/>
            <person name="Pakala S."/>
            <person name="Pakala S."/>
            <person name="Venepally P."/>
            <person name="Hoover J."/>
            <person name="Nierman W."/>
            <person name="Chung J."/>
            <person name="Losada L."/>
        </authorList>
    </citation>
    <scope>NUCLEOTIDE SEQUENCE [LARGE SCALE GENOMIC DNA]</scope>
    <source>
        <strain evidence="2 3">NIH1004</strain>
    </source>
</reference>
<name>A0A4S3J3G1_9EURO</name>
<evidence type="ECO:0000256" key="1">
    <source>
        <dbReference type="SAM" id="MobiDB-lite"/>
    </source>
</evidence>
<keyword evidence="3" id="KW-1185">Reference proteome</keyword>
<comment type="caution">
    <text evidence="2">The sequence shown here is derived from an EMBL/GenBank/DDBJ whole genome shotgun (WGS) entry which is preliminary data.</text>
</comment>
<accession>A0A4S3J3G1</accession>